<dbReference type="InterPro" id="IPR011650">
    <property type="entry name" value="Peptidase_M20_dimer"/>
</dbReference>
<dbReference type="Pfam" id="PF01546">
    <property type="entry name" value="Peptidase_M20"/>
    <property type="match status" value="1"/>
</dbReference>
<dbReference type="Proteomes" id="UP000187464">
    <property type="component" value="Chromosome I"/>
</dbReference>
<dbReference type="InterPro" id="IPR036264">
    <property type="entry name" value="Bact_exopeptidase_dim_dom"/>
</dbReference>
<dbReference type="InterPro" id="IPR050072">
    <property type="entry name" value="Peptidase_M20A"/>
</dbReference>
<dbReference type="PROSITE" id="PS00758">
    <property type="entry name" value="ARGE_DAPE_CPG2_1"/>
    <property type="match status" value="1"/>
</dbReference>
<evidence type="ECO:0000256" key="3">
    <source>
        <dbReference type="ARBA" id="ARBA00022801"/>
    </source>
</evidence>
<dbReference type="GO" id="GO:0046872">
    <property type="term" value="F:metal ion binding"/>
    <property type="evidence" value="ECO:0007669"/>
    <property type="project" value="UniProtKB-KW"/>
</dbReference>
<reference evidence="7 8" key="1">
    <citation type="submission" date="2016-08" db="EMBL/GenBank/DDBJ databases">
        <authorList>
            <person name="Seilhamer J.J."/>
        </authorList>
    </citation>
    <scope>NUCLEOTIDE SEQUENCE [LARGE SCALE GENOMIC DNA]</scope>
    <source>
        <strain evidence="7">M3/6</strain>
    </source>
</reference>
<keyword evidence="2" id="KW-0479">Metal-binding</keyword>
<evidence type="ECO:0000256" key="5">
    <source>
        <dbReference type="ARBA" id="ARBA00023285"/>
    </source>
</evidence>
<dbReference type="STRING" id="1642647.PSM36_2742"/>
<keyword evidence="5" id="KW-0170">Cobalt</keyword>
<comment type="cofactor">
    <cofactor evidence="1">
        <name>Zn(2+)</name>
        <dbReference type="ChEBI" id="CHEBI:29105"/>
    </cofactor>
</comment>
<dbReference type="AlphaFoldDB" id="A0A1R3T8B8"/>
<evidence type="ECO:0000313" key="7">
    <source>
        <dbReference type="EMBL" id="SCD21538.1"/>
    </source>
</evidence>
<dbReference type="GO" id="GO:0006526">
    <property type="term" value="P:L-arginine biosynthetic process"/>
    <property type="evidence" value="ECO:0007669"/>
    <property type="project" value="TreeGrafter"/>
</dbReference>
<keyword evidence="8" id="KW-1185">Reference proteome</keyword>
<dbReference type="Gene3D" id="3.30.70.360">
    <property type="match status" value="1"/>
</dbReference>
<dbReference type="InterPro" id="IPR002933">
    <property type="entry name" value="Peptidase_M20"/>
</dbReference>
<protein>
    <submittedName>
        <fullName evidence="7">M20 Peptidases</fullName>
    </submittedName>
</protein>
<dbReference type="PANTHER" id="PTHR43808:SF31">
    <property type="entry name" value="N-ACETYL-L-CITRULLINE DEACETYLASE"/>
    <property type="match status" value="1"/>
</dbReference>
<proteinExistence type="predicted"/>
<keyword evidence="3" id="KW-0378">Hydrolase</keyword>
<name>A0A1R3T8B8_9BACT</name>
<organism evidence="7 8">
    <name type="scientific">Proteiniphilum saccharofermentans</name>
    <dbReference type="NCBI Taxonomy" id="1642647"/>
    <lineage>
        <taxon>Bacteria</taxon>
        <taxon>Pseudomonadati</taxon>
        <taxon>Bacteroidota</taxon>
        <taxon>Bacteroidia</taxon>
        <taxon>Bacteroidales</taxon>
        <taxon>Dysgonomonadaceae</taxon>
        <taxon>Proteiniphilum</taxon>
    </lineage>
</organism>
<evidence type="ECO:0000259" key="6">
    <source>
        <dbReference type="Pfam" id="PF07687"/>
    </source>
</evidence>
<accession>A0A1R3T8B8</accession>
<dbReference type="SUPFAM" id="SSF55031">
    <property type="entry name" value="Bacterial exopeptidase dimerisation domain"/>
    <property type="match status" value="1"/>
</dbReference>
<sequence>MDTFTQNAVELLRKLVSIQSFSGEEHLRSNFLTEYFNEKGISTERIGNNLIVRQPHHDVSKPTLMMNSHLDTVRPNTGYTFDPFSPPHSNSHVYGLGSNDAGASVVTLLQTFLYFYEKELPVNLLLALSAEEENSGPNGMTLLWQKLSGEVDMAIIGEPTGMRAAIAERGLLVIDGEAKGVSGHAARNEGVNALYIALDDIAVLRSMKFDKISPTMGEVKLTVTQINSGTQHNVVPDRCSFVVDIRPTEMYTNSEIMEILQPKVKSELKARSLTNRSSATPTDHLLMQCVQQLGIESYTSPTTSDWMRVTCPALKMGPGESARSHRPDEFVLIDELKQGIEGYIRFIERFR</sequence>
<dbReference type="Pfam" id="PF07687">
    <property type="entry name" value="M20_dimer"/>
    <property type="match status" value="1"/>
</dbReference>
<dbReference type="RefSeq" id="WP_076931364.1">
    <property type="nucleotide sequence ID" value="NZ_LT605205.1"/>
</dbReference>
<gene>
    <name evidence="7" type="ORF">PSM36_2742</name>
</gene>
<evidence type="ECO:0000256" key="2">
    <source>
        <dbReference type="ARBA" id="ARBA00022723"/>
    </source>
</evidence>
<keyword evidence="4" id="KW-0862">Zinc</keyword>
<dbReference type="GO" id="GO:0008777">
    <property type="term" value="F:acetylornithine deacetylase activity"/>
    <property type="evidence" value="ECO:0007669"/>
    <property type="project" value="TreeGrafter"/>
</dbReference>
<evidence type="ECO:0000256" key="1">
    <source>
        <dbReference type="ARBA" id="ARBA00001947"/>
    </source>
</evidence>
<dbReference type="KEGG" id="psac:PSM36_2742"/>
<dbReference type="SUPFAM" id="SSF53187">
    <property type="entry name" value="Zn-dependent exopeptidases"/>
    <property type="match status" value="1"/>
</dbReference>
<dbReference type="EMBL" id="LT605205">
    <property type="protein sequence ID" value="SCD21538.1"/>
    <property type="molecule type" value="Genomic_DNA"/>
</dbReference>
<dbReference type="PANTHER" id="PTHR43808">
    <property type="entry name" value="ACETYLORNITHINE DEACETYLASE"/>
    <property type="match status" value="1"/>
</dbReference>
<feature type="domain" description="Peptidase M20 dimerisation" evidence="6">
    <location>
        <begin position="166"/>
        <end position="269"/>
    </location>
</feature>
<dbReference type="Gene3D" id="3.40.630.10">
    <property type="entry name" value="Zn peptidases"/>
    <property type="match status" value="1"/>
</dbReference>
<dbReference type="InterPro" id="IPR001261">
    <property type="entry name" value="ArgE/DapE_CS"/>
</dbReference>
<evidence type="ECO:0000313" key="8">
    <source>
        <dbReference type="Proteomes" id="UP000187464"/>
    </source>
</evidence>
<evidence type="ECO:0000256" key="4">
    <source>
        <dbReference type="ARBA" id="ARBA00022833"/>
    </source>
</evidence>